<comment type="caution">
    <text evidence="1">The sequence shown here is derived from an EMBL/GenBank/DDBJ whole genome shotgun (WGS) entry which is preliminary data.</text>
</comment>
<accession>A0ACC1N1F6</accession>
<evidence type="ECO:0000313" key="2">
    <source>
        <dbReference type="Proteomes" id="UP001143910"/>
    </source>
</evidence>
<organism evidence="1 2">
    <name type="scientific">Zarea fungicola</name>
    <dbReference type="NCBI Taxonomy" id="93591"/>
    <lineage>
        <taxon>Eukaryota</taxon>
        <taxon>Fungi</taxon>
        <taxon>Dikarya</taxon>
        <taxon>Ascomycota</taxon>
        <taxon>Pezizomycotina</taxon>
        <taxon>Sordariomycetes</taxon>
        <taxon>Hypocreomycetidae</taxon>
        <taxon>Hypocreales</taxon>
        <taxon>Cordycipitaceae</taxon>
        <taxon>Zarea</taxon>
    </lineage>
</organism>
<sequence>MDKGLDEIIADKRSSGPRNNNRRTGGDRRRDRRDTRDGPRDGVRKSYRNEPRSIDSEWVHDRFEDDDRRRAPVPRRRRESPQPNGEAKGTKIKVENLHYDLTEEDLSELFRRIGHVVRLQMKFDRAGRSEGIAFITYENRDDADEAVKQFDGANANGRLTLSKFFNRPANICRTTYSSFHTTESQPIRQRRHAWPPALRAHLSPGWIHR</sequence>
<keyword evidence="2" id="KW-1185">Reference proteome</keyword>
<dbReference type="Proteomes" id="UP001143910">
    <property type="component" value="Unassembled WGS sequence"/>
</dbReference>
<dbReference type="EMBL" id="JANJQO010001115">
    <property type="protein sequence ID" value="KAJ2972608.1"/>
    <property type="molecule type" value="Genomic_DNA"/>
</dbReference>
<evidence type="ECO:0000313" key="1">
    <source>
        <dbReference type="EMBL" id="KAJ2972608.1"/>
    </source>
</evidence>
<proteinExistence type="predicted"/>
<gene>
    <name evidence="1" type="ORF">NQ176_g7059</name>
</gene>
<protein>
    <submittedName>
        <fullName evidence="1">Uncharacterized protein</fullName>
    </submittedName>
</protein>
<name>A0ACC1N1F6_9HYPO</name>
<reference evidence="1" key="1">
    <citation type="submission" date="2022-08" db="EMBL/GenBank/DDBJ databases">
        <title>Genome Sequence of Lecanicillium fungicola.</title>
        <authorList>
            <person name="Buettner E."/>
        </authorList>
    </citation>
    <scope>NUCLEOTIDE SEQUENCE</scope>
    <source>
        <strain evidence="1">Babe33</strain>
    </source>
</reference>